<dbReference type="InterPro" id="IPR003594">
    <property type="entry name" value="HATPase_dom"/>
</dbReference>
<accession>A0A0R3KAT9</accession>
<dbReference type="InterPro" id="IPR004358">
    <property type="entry name" value="Sig_transdc_His_kin-like_C"/>
</dbReference>
<gene>
    <name evidence="5" type="ORF">CP49_32965</name>
</gene>
<keyword evidence="6" id="KW-1185">Reference proteome</keyword>
<dbReference type="PRINTS" id="PR00344">
    <property type="entry name" value="BCTRLSENSOR"/>
</dbReference>
<dbReference type="CDD" id="cd00082">
    <property type="entry name" value="HisKA"/>
    <property type="match status" value="1"/>
</dbReference>
<dbReference type="SUPFAM" id="SSF47384">
    <property type="entry name" value="Homodimeric domain of signal transducing histidine kinase"/>
    <property type="match status" value="1"/>
</dbReference>
<dbReference type="InterPro" id="IPR005467">
    <property type="entry name" value="His_kinase_dom"/>
</dbReference>
<dbReference type="EMBL" id="LLXX01000229">
    <property type="protein sequence ID" value="KRQ92665.1"/>
    <property type="molecule type" value="Genomic_DNA"/>
</dbReference>
<comment type="catalytic activity">
    <reaction evidence="1">
        <text>ATP + protein L-histidine = ADP + protein N-phospho-L-histidine.</text>
        <dbReference type="EC" id="2.7.13.3"/>
    </reaction>
</comment>
<dbReference type="InterPro" id="IPR003661">
    <property type="entry name" value="HisK_dim/P_dom"/>
</dbReference>
<dbReference type="SMART" id="SM00387">
    <property type="entry name" value="HATPase_c"/>
    <property type="match status" value="1"/>
</dbReference>
<keyword evidence="3" id="KW-0597">Phosphoprotein</keyword>
<dbReference type="Pfam" id="PF02518">
    <property type="entry name" value="HATPase_c"/>
    <property type="match status" value="1"/>
</dbReference>
<evidence type="ECO:0000256" key="1">
    <source>
        <dbReference type="ARBA" id="ARBA00000085"/>
    </source>
</evidence>
<name>A0A0R3KAT9_9BRAD</name>
<evidence type="ECO:0000259" key="4">
    <source>
        <dbReference type="PROSITE" id="PS50109"/>
    </source>
</evidence>
<dbReference type="Proteomes" id="UP000051913">
    <property type="component" value="Unassembled WGS sequence"/>
</dbReference>
<evidence type="ECO:0000313" key="6">
    <source>
        <dbReference type="Proteomes" id="UP000051913"/>
    </source>
</evidence>
<proteinExistence type="predicted"/>
<dbReference type="Gene3D" id="3.30.565.10">
    <property type="entry name" value="Histidine kinase-like ATPase, C-terminal domain"/>
    <property type="match status" value="1"/>
</dbReference>
<evidence type="ECO:0000256" key="2">
    <source>
        <dbReference type="ARBA" id="ARBA00012438"/>
    </source>
</evidence>
<dbReference type="EC" id="2.7.13.3" evidence="2"/>
<dbReference type="Gene3D" id="1.10.287.130">
    <property type="match status" value="1"/>
</dbReference>
<dbReference type="InterPro" id="IPR007487">
    <property type="entry name" value="ABC_transpt-TYRBP-like"/>
</dbReference>
<dbReference type="Gene3D" id="3.40.50.2300">
    <property type="match status" value="2"/>
</dbReference>
<dbReference type="PROSITE" id="PS50109">
    <property type="entry name" value="HIS_KIN"/>
    <property type="match status" value="1"/>
</dbReference>
<dbReference type="PANTHER" id="PTHR43065">
    <property type="entry name" value="SENSOR HISTIDINE KINASE"/>
    <property type="match status" value="1"/>
</dbReference>
<dbReference type="SUPFAM" id="SSF55874">
    <property type="entry name" value="ATPase domain of HSP90 chaperone/DNA topoisomerase II/histidine kinase"/>
    <property type="match status" value="1"/>
</dbReference>
<dbReference type="STRING" id="1518501.CQ10_29520"/>
<dbReference type="GO" id="GO:0000155">
    <property type="term" value="F:phosphorelay sensor kinase activity"/>
    <property type="evidence" value="ECO:0007669"/>
    <property type="project" value="InterPro"/>
</dbReference>
<comment type="caution">
    <text evidence="5">The sequence shown here is derived from an EMBL/GenBank/DDBJ whole genome shotgun (WGS) entry which is preliminary data.</text>
</comment>
<organism evidence="5 6">
    <name type="scientific">Bradyrhizobium valentinum</name>
    <dbReference type="NCBI Taxonomy" id="1518501"/>
    <lineage>
        <taxon>Bacteria</taxon>
        <taxon>Pseudomonadati</taxon>
        <taxon>Pseudomonadota</taxon>
        <taxon>Alphaproteobacteria</taxon>
        <taxon>Hyphomicrobiales</taxon>
        <taxon>Nitrobacteraceae</taxon>
        <taxon>Bradyrhizobium</taxon>
    </lineage>
</organism>
<dbReference type="Pfam" id="PF04392">
    <property type="entry name" value="ABC_sub_bind"/>
    <property type="match status" value="1"/>
</dbReference>
<dbReference type="InterPro" id="IPR036890">
    <property type="entry name" value="HATPase_C_sf"/>
</dbReference>
<protein>
    <recommendedName>
        <fullName evidence="2">histidine kinase</fullName>
        <ecNumber evidence="2">2.7.13.3</ecNumber>
    </recommendedName>
</protein>
<dbReference type="AlphaFoldDB" id="A0A0R3KAT9"/>
<evidence type="ECO:0000313" key="5">
    <source>
        <dbReference type="EMBL" id="KRQ92665.1"/>
    </source>
</evidence>
<sequence length="582" mass="64975">MILQSSGQNFKPWSEYVKGFRQELERQSPIPIEVQSFPVVIASGSESAENRLAEYLNALFSSHPPDLIVAFGAPAAAFAQRHRRDLFPSTPMLLTAIDQRRVQQMNVTENDTVVAVWIDVPALFENILKVLPRTKTIAVVIGSSPNEQFWVQEMKNQLEPLKGRVDLLFWNELSFEEILKQAATLPKDSAIFWIQPQIDVTGAVHEGERALKRLYAVANSPIFSHDDSFFAGEIVGGPMTSVSQGSQTAAAVAAKILGGTKPRAIETPVLQYGPAKYDWRELRRWAIPESRLPKGSEILFREPTLWELYRWQILAICAAVLSQAAMITGLLYQRRRRFLAEVQARQRMSELARINRYSMAGELCTSIAHELNQPLGAILLNAETMEQMLRSSRLSDATELLGIVSEIRRDDERAGKVLQHIRSLVRRVPIDVKPLDLNEVVSETLDFLSSLAIARKVQIRHSLAELPLPVKGDYTQLQQVLLNLVVNALDATAHKAVNERVITVQTKRSDNWAEFSTADTGPGVPPEQLSKIFEPFFSTKPNGMGMGLSIARTIVEFHGGIINIQNRSSGGAIVIVRLPLIR</sequence>
<dbReference type="InterPro" id="IPR036097">
    <property type="entry name" value="HisK_dim/P_sf"/>
</dbReference>
<reference evidence="5 6" key="1">
    <citation type="submission" date="2014-03" db="EMBL/GenBank/DDBJ databases">
        <title>Bradyrhizobium valentinum sp. nov., isolated from effective nodules of Lupinus mariae-josephae, a lupine endemic of basic-lime soils in Eastern Spain.</title>
        <authorList>
            <person name="Duran D."/>
            <person name="Rey L."/>
            <person name="Navarro A."/>
            <person name="Busquets A."/>
            <person name="Imperial J."/>
            <person name="Ruiz-Argueso T."/>
        </authorList>
    </citation>
    <scope>NUCLEOTIDE SEQUENCE [LARGE SCALE GENOMIC DNA]</scope>
    <source>
        <strain evidence="5 6">LmjM3</strain>
    </source>
</reference>
<evidence type="ECO:0000256" key="3">
    <source>
        <dbReference type="ARBA" id="ARBA00022553"/>
    </source>
</evidence>
<dbReference type="PANTHER" id="PTHR43065:SF42">
    <property type="entry name" value="TWO-COMPONENT SENSOR PPRA"/>
    <property type="match status" value="1"/>
</dbReference>
<feature type="domain" description="Histidine kinase" evidence="4">
    <location>
        <begin position="366"/>
        <end position="582"/>
    </location>
</feature>